<dbReference type="GeneID" id="6017740"/>
<evidence type="ECO:0000256" key="4">
    <source>
        <dbReference type="PROSITE-ProRule" id="PRU00134"/>
    </source>
</evidence>
<dbReference type="OrthoDB" id="2873500at2759"/>
<dbReference type="EMBL" id="AACS02000002">
    <property type="protein sequence ID" value="EAU80810.2"/>
    <property type="molecule type" value="Genomic_DNA"/>
</dbReference>
<evidence type="ECO:0000313" key="7">
    <source>
        <dbReference type="Proteomes" id="UP000001861"/>
    </source>
</evidence>
<proteinExistence type="predicted"/>
<name>A8PFJ5_COPC7</name>
<dbReference type="AlphaFoldDB" id="A8PFJ5"/>
<gene>
    <name evidence="6" type="ORF">CC1G_04920</name>
</gene>
<dbReference type="HOGENOM" id="CLU_027347_0_0_1"/>
<keyword evidence="2 4" id="KW-0863">Zinc-finger</keyword>
<dbReference type="SUPFAM" id="SSF144232">
    <property type="entry name" value="HIT/MYND zinc finger-like"/>
    <property type="match status" value="1"/>
</dbReference>
<dbReference type="Proteomes" id="UP000001861">
    <property type="component" value="Unassembled WGS sequence"/>
</dbReference>
<dbReference type="GO" id="GO:0008270">
    <property type="term" value="F:zinc ion binding"/>
    <property type="evidence" value="ECO:0007669"/>
    <property type="project" value="UniProtKB-KW"/>
</dbReference>
<dbReference type="VEuPathDB" id="FungiDB:CC1G_04920"/>
<organism evidence="6 7">
    <name type="scientific">Coprinopsis cinerea (strain Okayama-7 / 130 / ATCC MYA-4618 / FGSC 9003)</name>
    <name type="common">Inky cap fungus</name>
    <name type="synonym">Hormographiella aspergillata</name>
    <dbReference type="NCBI Taxonomy" id="240176"/>
    <lineage>
        <taxon>Eukaryota</taxon>
        <taxon>Fungi</taxon>
        <taxon>Dikarya</taxon>
        <taxon>Basidiomycota</taxon>
        <taxon>Agaricomycotina</taxon>
        <taxon>Agaricomycetes</taxon>
        <taxon>Agaricomycetidae</taxon>
        <taxon>Agaricales</taxon>
        <taxon>Agaricineae</taxon>
        <taxon>Psathyrellaceae</taxon>
        <taxon>Coprinopsis</taxon>
    </lineage>
</organism>
<feature type="domain" description="MYND-type" evidence="5">
    <location>
        <begin position="385"/>
        <end position="433"/>
    </location>
</feature>
<dbReference type="InParanoid" id="A8PFJ5"/>
<reference evidence="6 7" key="1">
    <citation type="journal article" date="2010" name="Proc. Natl. Acad. Sci. U.S.A.">
        <title>Insights into evolution of multicellular fungi from the assembled chromosomes of the mushroom Coprinopsis cinerea (Coprinus cinereus).</title>
        <authorList>
            <person name="Stajich J.E."/>
            <person name="Wilke S.K."/>
            <person name="Ahren D."/>
            <person name="Au C.H."/>
            <person name="Birren B.W."/>
            <person name="Borodovsky M."/>
            <person name="Burns C."/>
            <person name="Canback B."/>
            <person name="Casselton L.A."/>
            <person name="Cheng C.K."/>
            <person name="Deng J."/>
            <person name="Dietrich F.S."/>
            <person name="Fargo D.C."/>
            <person name="Farman M.L."/>
            <person name="Gathman A.C."/>
            <person name="Goldberg J."/>
            <person name="Guigo R."/>
            <person name="Hoegger P.J."/>
            <person name="Hooker J.B."/>
            <person name="Huggins A."/>
            <person name="James T.Y."/>
            <person name="Kamada T."/>
            <person name="Kilaru S."/>
            <person name="Kodira C."/>
            <person name="Kues U."/>
            <person name="Kupfer D."/>
            <person name="Kwan H.S."/>
            <person name="Lomsadze A."/>
            <person name="Li W."/>
            <person name="Lilly W.W."/>
            <person name="Ma L.J."/>
            <person name="Mackey A.J."/>
            <person name="Manning G."/>
            <person name="Martin F."/>
            <person name="Muraguchi H."/>
            <person name="Natvig D.O."/>
            <person name="Palmerini H."/>
            <person name="Ramesh M.A."/>
            <person name="Rehmeyer C.J."/>
            <person name="Roe B.A."/>
            <person name="Shenoy N."/>
            <person name="Stanke M."/>
            <person name="Ter-Hovhannisyan V."/>
            <person name="Tunlid A."/>
            <person name="Velagapudi R."/>
            <person name="Vision T.J."/>
            <person name="Zeng Q."/>
            <person name="Zolan M.E."/>
            <person name="Pukkila P.J."/>
        </authorList>
    </citation>
    <scope>NUCLEOTIDE SEQUENCE [LARGE SCALE GENOMIC DNA]</scope>
    <source>
        <strain evidence="7">Okayama-7 / 130 / ATCC MYA-4618 / FGSC 9003</strain>
    </source>
</reference>
<evidence type="ECO:0000259" key="5">
    <source>
        <dbReference type="PROSITE" id="PS50865"/>
    </source>
</evidence>
<evidence type="ECO:0000256" key="2">
    <source>
        <dbReference type="ARBA" id="ARBA00022771"/>
    </source>
</evidence>
<accession>A8PFJ5</accession>
<protein>
    <recommendedName>
        <fullName evidence="5">MYND-type domain-containing protein</fullName>
    </recommendedName>
</protein>
<evidence type="ECO:0000313" key="6">
    <source>
        <dbReference type="EMBL" id="EAU80810.2"/>
    </source>
</evidence>
<dbReference type="InterPro" id="IPR002893">
    <property type="entry name" value="Znf_MYND"/>
</dbReference>
<comment type="caution">
    <text evidence="6">The sequence shown here is derived from an EMBL/GenBank/DDBJ whole genome shotgun (WGS) entry which is preliminary data.</text>
</comment>
<keyword evidence="7" id="KW-1185">Reference proteome</keyword>
<evidence type="ECO:0000256" key="1">
    <source>
        <dbReference type="ARBA" id="ARBA00022723"/>
    </source>
</evidence>
<evidence type="ECO:0000256" key="3">
    <source>
        <dbReference type="ARBA" id="ARBA00022833"/>
    </source>
</evidence>
<dbReference type="KEGG" id="cci:CC1G_04920"/>
<dbReference type="RefSeq" id="XP_001841076.2">
    <property type="nucleotide sequence ID" value="XM_001841024.2"/>
</dbReference>
<dbReference type="PROSITE" id="PS50865">
    <property type="entry name" value="ZF_MYND_2"/>
    <property type="match status" value="1"/>
</dbReference>
<keyword evidence="3" id="KW-0862">Zinc</keyword>
<dbReference type="Gene3D" id="6.10.140.2220">
    <property type="match status" value="1"/>
</dbReference>
<keyword evidence="1" id="KW-0479">Metal-binding</keyword>
<sequence length="600" mass="68482">MSRLLDDWPTSPEQSLKAMDAFLVSLQTKKNSDVESNDQPGPAVRLVLEGLDIVLEELTTPPFDSQLSDLIQSHLEPILTAMRLWLLNQTDTPLKERFSATIFQLYDMIALSDNLELALLSSPCGSQMVALALTHDSGLDPPSKTPNPEDWDKWLIAVANVLGGAVSHKASDQVLSRVYSLPQTKLDNFIANVESFILRVTRFAESAATDKAESVWFIYRTVHFVLATLAHDTRFVRLLAPKRYTTKFFKASAIVRRNIRLDDHATNDLHRYMSDAVHWILEHRSEGLCLMIDLLENGILVEISEILATGVDIPEALDVALDRIPQYLISRRVQNLVSGFIDSLSPTMASRLKHPGFRYFSWLTGYKFLLDIHGRLSVDKTTTKSVLCFNPMHGKRATSTDPVPKACRGCLVVGYCSAECQREDWQLIHRFECDGLKRQKESMKDYWPSYRIGCQLFAALEYPLQEWDQRRRANAGLFPSIDKTRVYTYHGWSGIFCEPLTIEEYRAASTKRRPWSPRRFDTLVTKMQARDDIQLVAFHDTYGGMELYLLCLVKTKQSGSPARFFPGMFQTSERCDCFPFNRINFLLLTKVYKKVLWAVL</sequence>
<dbReference type="Pfam" id="PF01753">
    <property type="entry name" value="zf-MYND"/>
    <property type="match status" value="1"/>
</dbReference>